<dbReference type="AlphaFoldDB" id="A0A0M0EGD8"/>
<dbReference type="PIRSF" id="PIRSF029171">
    <property type="entry name" value="Esterase_LipA"/>
    <property type="match status" value="1"/>
</dbReference>
<gene>
    <name evidence="1" type="ORF">KOEU_20850</name>
</gene>
<proteinExistence type="predicted"/>
<evidence type="ECO:0000313" key="1">
    <source>
        <dbReference type="EMBL" id="KON64342.1"/>
    </source>
</evidence>
<dbReference type="Gene3D" id="3.40.50.1820">
    <property type="entry name" value="alpha/beta hydrolase"/>
    <property type="match status" value="2"/>
</dbReference>
<reference evidence="1" key="1">
    <citation type="submission" date="2015-08" db="EMBL/GenBank/DDBJ databases">
        <title>Draft genome sequence of Komagataeibacter europaeus CECT 8546 a cellulose producer strain from vinegar produced by the traditional method.</title>
        <authorList>
            <person name="Poehlein A."/>
            <person name="Valera M.J."/>
            <person name="Haack F.S."/>
            <person name="Mas A."/>
            <person name="Daniel R."/>
            <person name="Streit W.R."/>
            <person name="Mateo E."/>
        </authorList>
    </citation>
    <scope>NUCLEOTIDE SEQUENCE [LARGE SCALE GENOMIC DNA]</scope>
    <source>
        <strain evidence="1">CECT 8546</strain>
    </source>
</reference>
<accession>A0A0M0EGD8</accession>
<dbReference type="PANTHER" id="PTHR34853">
    <property type="match status" value="1"/>
</dbReference>
<keyword evidence="2" id="KW-1185">Reference proteome</keyword>
<dbReference type="EMBL" id="LHUQ01000011">
    <property type="protein sequence ID" value="KON64342.1"/>
    <property type="molecule type" value="Genomic_DNA"/>
</dbReference>
<comment type="caution">
    <text evidence="1">The sequence shown here is derived from an EMBL/GenBank/DDBJ whole genome shotgun (WGS) entry which is preliminary data.</text>
</comment>
<dbReference type="InterPro" id="IPR005152">
    <property type="entry name" value="Lipase_secreted"/>
</dbReference>
<dbReference type="InterPro" id="IPR029058">
    <property type="entry name" value="AB_hydrolase_fold"/>
</dbReference>
<sequence>MLSNISRNTLFACGFLAWGTVPSHAHASELKQAQLKESRNALENEVFYQAPQDGNAPTYPGALIRQERATDYTLPPGVQAYRILYHSLDATRHDVVSSAVVLVPAGPVPAGGWPVVAWAHGTSGVARQCAPSLMKNLYYGNEGLFDFPAHGLAVVATDYHGLGTSGAHQYMNKLAQGYDVIYSVAAARSAVPALGSRWVADGHSQGGMASWSVGEMEHDIADPGYLGTVSVSGTINMPDFVHPLPGEGGESFYTPMVAYGLQARCPQFDPRFMLNDAGMTHYDGAVRQGCWYVASALYDGQSIDSITRKGWLDNKFVQSMFHEDAVGHQPLKGPLLVITGGGDVTVPPEGVRATARTACHNHIPLSFAELPGLDHDPTMIQSTAMQIAWIKDRFSGRPAPENCDSLK</sequence>
<dbReference type="Proteomes" id="UP000037566">
    <property type="component" value="Unassembled WGS sequence"/>
</dbReference>
<dbReference type="PANTHER" id="PTHR34853:SF1">
    <property type="entry name" value="LIPASE 5"/>
    <property type="match status" value="1"/>
</dbReference>
<dbReference type="GO" id="GO:0016042">
    <property type="term" value="P:lipid catabolic process"/>
    <property type="evidence" value="ECO:0007669"/>
    <property type="project" value="InterPro"/>
</dbReference>
<name>A0A0M0EGD8_KOMEU</name>
<protein>
    <submittedName>
        <fullName evidence="1">Secretory lipase</fullName>
    </submittedName>
</protein>
<dbReference type="SUPFAM" id="SSF53474">
    <property type="entry name" value="alpha/beta-Hydrolases"/>
    <property type="match status" value="1"/>
</dbReference>
<dbReference type="Pfam" id="PF03583">
    <property type="entry name" value="LIP"/>
    <property type="match status" value="1"/>
</dbReference>
<dbReference type="PATRIC" id="fig|33995.3.peg.2314"/>
<organism evidence="1 2">
    <name type="scientific">Komagataeibacter europaeus</name>
    <name type="common">Gluconacetobacter europaeus</name>
    <dbReference type="NCBI Taxonomy" id="33995"/>
    <lineage>
        <taxon>Bacteria</taxon>
        <taxon>Pseudomonadati</taxon>
        <taxon>Pseudomonadota</taxon>
        <taxon>Alphaproteobacteria</taxon>
        <taxon>Acetobacterales</taxon>
        <taxon>Acetobacteraceae</taxon>
        <taxon>Komagataeibacter</taxon>
    </lineage>
</organism>
<dbReference type="GO" id="GO:0004806">
    <property type="term" value="F:triacylglycerol lipase activity"/>
    <property type="evidence" value="ECO:0007669"/>
    <property type="project" value="InterPro"/>
</dbReference>
<evidence type="ECO:0000313" key="2">
    <source>
        <dbReference type="Proteomes" id="UP000037566"/>
    </source>
</evidence>